<feature type="transmembrane region" description="Helical" evidence="1">
    <location>
        <begin position="17"/>
        <end position="34"/>
    </location>
</feature>
<keyword evidence="1" id="KW-1133">Transmembrane helix</keyword>
<sequence>MQREVLPQTDETIQNELSVLGMMLLGFMGISVGIRKKKR</sequence>
<evidence type="ECO:0000313" key="2">
    <source>
        <dbReference type="EMBL" id="QER68433.1"/>
    </source>
</evidence>
<protein>
    <submittedName>
        <fullName evidence="2">LPXTG cell wall anchor domain-containing protein</fullName>
    </submittedName>
</protein>
<evidence type="ECO:0000256" key="1">
    <source>
        <dbReference type="SAM" id="Phobius"/>
    </source>
</evidence>
<reference evidence="2 3" key="1">
    <citation type="submission" date="2019-09" db="EMBL/GenBank/DDBJ databases">
        <title>Complete Genome Sequence of Lactobacillus nenjiangensis SH-Y15, isolated from sauerkraut.</title>
        <authorList>
            <person name="Yang H."/>
        </authorList>
    </citation>
    <scope>NUCLEOTIDE SEQUENCE [LARGE SCALE GENOMIC DNA]</scope>
    <source>
        <strain evidence="2 3">SH-Y15</strain>
    </source>
</reference>
<accession>A0A5P1X4F6</accession>
<dbReference type="AlphaFoldDB" id="A0A5P1X4F6"/>
<dbReference type="NCBIfam" id="TIGR01167">
    <property type="entry name" value="LPXTG_anchor"/>
    <property type="match status" value="1"/>
</dbReference>
<dbReference type="KEGG" id="lnn:F0161_10480"/>
<gene>
    <name evidence="2" type="ORF">F0161_10480</name>
</gene>
<keyword evidence="1" id="KW-0812">Transmembrane</keyword>
<keyword evidence="1" id="KW-0472">Membrane</keyword>
<proteinExistence type="predicted"/>
<organism evidence="2 3">
    <name type="scientific">Paucilactobacillus nenjiangensis</name>
    <dbReference type="NCBI Taxonomy" id="1296540"/>
    <lineage>
        <taxon>Bacteria</taxon>
        <taxon>Bacillati</taxon>
        <taxon>Bacillota</taxon>
        <taxon>Bacilli</taxon>
        <taxon>Lactobacillales</taxon>
        <taxon>Lactobacillaceae</taxon>
        <taxon>Paucilactobacillus</taxon>
    </lineage>
</organism>
<dbReference type="Proteomes" id="UP000325295">
    <property type="component" value="Chromosome"/>
</dbReference>
<evidence type="ECO:0000313" key="3">
    <source>
        <dbReference type="Proteomes" id="UP000325295"/>
    </source>
</evidence>
<dbReference type="RefSeq" id="WP_150204691.1">
    <property type="nucleotide sequence ID" value="NZ_CAUQTN010000007.1"/>
</dbReference>
<keyword evidence="3" id="KW-1185">Reference proteome</keyword>
<name>A0A5P1X4F6_9LACO</name>
<dbReference type="EMBL" id="CP043939">
    <property type="protein sequence ID" value="QER68433.1"/>
    <property type="molecule type" value="Genomic_DNA"/>
</dbReference>